<evidence type="ECO:0000313" key="2">
    <source>
        <dbReference type="Proteomes" id="UP000252118"/>
    </source>
</evidence>
<accession>A0A366ER98</accession>
<dbReference type="EMBL" id="QNRJ01000005">
    <property type="protein sequence ID" value="RBP04952.1"/>
    <property type="molecule type" value="Genomic_DNA"/>
</dbReference>
<dbReference type="AlphaFoldDB" id="A0A366ER98"/>
<gene>
    <name evidence="1" type="ORF">DET59_105242</name>
</gene>
<proteinExistence type="predicted"/>
<comment type="caution">
    <text evidence="1">The sequence shown here is derived from an EMBL/GenBank/DDBJ whole genome shotgun (WGS) entry which is preliminary data.</text>
</comment>
<name>A0A366ER98_9BACI</name>
<protein>
    <submittedName>
        <fullName evidence="1">Uncharacterized protein</fullName>
    </submittedName>
</protein>
<evidence type="ECO:0000313" key="1">
    <source>
        <dbReference type="EMBL" id="RBP04952.1"/>
    </source>
</evidence>
<reference evidence="1 2" key="1">
    <citation type="submission" date="2018-06" db="EMBL/GenBank/DDBJ databases">
        <title>Freshwater and sediment microbial communities from various areas in North America, analyzing microbe dynamics in response to fracking.</title>
        <authorList>
            <person name="Lamendella R."/>
        </authorList>
    </citation>
    <scope>NUCLEOTIDE SEQUENCE [LARGE SCALE GENOMIC DNA]</scope>
    <source>
        <strain evidence="1 2">97B</strain>
    </source>
</reference>
<organism evidence="1 2">
    <name type="scientific">Rossellomorea aquimaris</name>
    <dbReference type="NCBI Taxonomy" id="189382"/>
    <lineage>
        <taxon>Bacteria</taxon>
        <taxon>Bacillati</taxon>
        <taxon>Bacillota</taxon>
        <taxon>Bacilli</taxon>
        <taxon>Bacillales</taxon>
        <taxon>Bacillaceae</taxon>
        <taxon>Rossellomorea</taxon>
    </lineage>
</organism>
<dbReference type="Proteomes" id="UP000252118">
    <property type="component" value="Unassembled WGS sequence"/>
</dbReference>
<sequence>MVEEFKIVLSISFWGNTMIDKTGKLIKFFEYMNPNVHISVYRSSHDPGVGSLLSFFGAEGAASLNLDTGAVDISINDDVFRKAMIYEELGHALQYHRDGHVDVGSIDYYRREIEVAECLIERASNYRIKLSAAELKQTEINLKAYQEKLRNLEG</sequence>